<dbReference type="Gene3D" id="2.160.10.10">
    <property type="entry name" value="Hexapeptide repeat proteins"/>
    <property type="match status" value="1"/>
</dbReference>
<sequence>MNVMLLAAGEGTRLRPYTTILPKPAIPFLTIPLAAHSLGFLREISIEKLVVNTYHLPKKIHELFHRLPHKAKSLHFSNEVGAILGSGGGLGKAREHFKGGGDFIMMNADEVILPQDSGVLNKAISLHSQSKAIATLMVMDHPGVGTQFGGVWTDANNNVLGFGKQPIPGSVKAWHFVGVQILSEEVFSFIPLEGESNILYDALTVAIQKGHIVKVFPFQCSWFETGNPGDFLEASRKCFSYLAATEDSFQKKALNANIQDYAPKPVHVTSEFGGQRVISEGAKIDISSKIQGLFCIGSGSSVASGCQLENVIVGDGVQVSAGTQIANTLLLESI</sequence>
<dbReference type="AlphaFoldDB" id="A0A150WWF0"/>
<evidence type="ECO:0000313" key="3">
    <source>
        <dbReference type="Proteomes" id="UP000075391"/>
    </source>
</evidence>
<dbReference type="PANTHER" id="PTHR22572">
    <property type="entry name" value="SUGAR-1-PHOSPHATE GUANYL TRANSFERASE"/>
    <property type="match status" value="1"/>
</dbReference>
<protein>
    <submittedName>
        <fullName evidence="2">Mannose-1-phosphate guanyltransferase</fullName>
    </submittedName>
</protein>
<evidence type="ECO:0000313" key="2">
    <source>
        <dbReference type="EMBL" id="KYG70736.1"/>
    </source>
</evidence>
<organism evidence="2 3">
    <name type="scientific">Bdellovibrio bacteriovorus</name>
    <dbReference type="NCBI Taxonomy" id="959"/>
    <lineage>
        <taxon>Bacteria</taxon>
        <taxon>Pseudomonadati</taxon>
        <taxon>Bdellovibrionota</taxon>
        <taxon>Bdellovibrionia</taxon>
        <taxon>Bdellovibrionales</taxon>
        <taxon>Pseudobdellovibrionaceae</taxon>
        <taxon>Bdellovibrio</taxon>
    </lineage>
</organism>
<gene>
    <name evidence="2" type="ORF">AZI85_02040</name>
</gene>
<keyword evidence="2" id="KW-0808">Transferase</keyword>
<dbReference type="InterPro" id="IPR050486">
    <property type="entry name" value="Mannose-1P_guanyltransferase"/>
</dbReference>
<comment type="caution">
    <text evidence="2">The sequence shown here is derived from an EMBL/GenBank/DDBJ whole genome shotgun (WGS) entry which is preliminary data.</text>
</comment>
<proteinExistence type="predicted"/>
<dbReference type="OrthoDB" id="9788272at2"/>
<dbReference type="SUPFAM" id="SSF53448">
    <property type="entry name" value="Nucleotide-diphospho-sugar transferases"/>
    <property type="match status" value="1"/>
</dbReference>
<feature type="domain" description="Nucleotidyl transferase" evidence="1">
    <location>
        <begin position="4"/>
        <end position="237"/>
    </location>
</feature>
<reference evidence="2 3" key="1">
    <citation type="submission" date="2016-03" db="EMBL/GenBank/DDBJ databases">
        <authorList>
            <person name="Ploux O."/>
        </authorList>
    </citation>
    <scope>NUCLEOTIDE SEQUENCE [LARGE SCALE GENOMIC DNA]</scope>
    <source>
        <strain evidence="2 3">BER2</strain>
    </source>
</reference>
<dbReference type="InterPro" id="IPR005835">
    <property type="entry name" value="NTP_transferase_dom"/>
</dbReference>
<dbReference type="RefSeq" id="WP_063242503.1">
    <property type="nucleotide sequence ID" value="NZ_LUKF01000001.1"/>
</dbReference>
<dbReference type="InterPro" id="IPR029044">
    <property type="entry name" value="Nucleotide-diphossugar_trans"/>
</dbReference>
<dbReference type="Gene3D" id="3.90.550.10">
    <property type="entry name" value="Spore Coat Polysaccharide Biosynthesis Protein SpsA, Chain A"/>
    <property type="match status" value="1"/>
</dbReference>
<dbReference type="EMBL" id="LUKF01000001">
    <property type="protein sequence ID" value="KYG70736.1"/>
    <property type="molecule type" value="Genomic_DNA"/>
</dbReference>
<name>A0A150WWF0_BDEBC</name>
<accession>A0A150WWF0</accession>
<dbReference type="GO" id="GO:0016740">
    <property type="term" value="F:transferase activity"/>
    <property type="evidence" value="ECO:0007669"/>
    <property type="project" value="UniProtKB-KW"/>
</dbReference>
<dbReference type="Proteomes" id="UP000075391">
    <property type="component" value="Unassembled WGS sequence"/>
</dbReference>
<evidence type="ECO:0000259" key="1">
    <source>
        <dbReference type="Pfam" id="PF00483"/>
    </source>
</evidence>
<dbReference type="Pfam" id="PF00483">
    <property type="entry name" value="NTP_transferase"/>
    <property type="match status" value="1"/>
</dbReference>